<dbReference type="PROSITE" id="PS50850">
    <property type="entry name" value="MFS"/>
    <property type="match status" value="1"/>
</dbReference>
<gene>
    <name evidence="7" type="ORF">ACFFJK_18130</name>
</gene>
<dbReference type="PANTHER" id="PTHR23514">
    <property type="entry name" value="BYPASS OF STOP CODON PROTEIN 6"/>
    <property type="match status" value="1"/>
</dbReference>
<dbReference type="Gene3D" id="1.20.1250.20">
    <property type="entry name" value="MFS general substrate transporter like domains"/>
    <property type="match status" value="2"/>
</dbReference>
<evidence type="ECO:0000256" key="5">
    <source>
        <dbReference type="SAM" id="Phobius"/>
    </source>
</evidence>
<feature type="transmembrane region" description="Helical" evidence="5">
    <location>
        <begin position="240"/>
        <end position="260"/>
    </location>
</feature>
<feature type="transmembrane region" description="Helical" evidence="5">
    <location>
        <begin position="331"/>
        <end position="355"/>
    </location>
</feature>
<feature type="transmembrane region" description="Helical" evidence="5">
    <location>
        <begin position="50"/>
        <end position="70"/>
    </location>
</feature>
<dbReference type="EMBL" id="JBHLWP010000016">
    <property type="protein sequence ID" value="MFC0253821.1"/>
    <property type="molecule type" value="Genomic_DNA"/>
</dbReference>
<feature type="transmembrane region" description="Helical" evidence="5">
    <location>
        <begin position="106"/>
        <end position="124"/>
    </location>
</feature>
<proteinExistence type="predicted"/>
<comment type="caution">
    <text evidence="7">The sequence shown here is derived from an EMBL/GenBank/DDBJ whole genome shotgun (WGS) entry which is preliminary data.</text>
</comment>
<dbReference type="SUPFAM" id="SSF103473">
    <property type="entry name" value="MFS general substrate transporter"/>
    <property type="match status" value="1"/>
</dbReference>
<feature type="transmembrane region" description="Helical" evidence="5">
    <location>
        <begin position="204"/>
        <end position="228"/>
    </location>
</feature>
<feature type="transmembrane region" description="Helical" evidence="5">
    <location>
        <begin position="361"/>
        <end position="382"/>
    </location>
</feature>
<dbReference type="InterPro" id="IPR011701">
    <property type="entry name" value="MFS"/>
</dbReference>
<evidence type="ECO:0000256" key="1">
    <source>
        <dbReference type="ARBA" id="ARBA00004141"/>
    </source>
</evidence>
<dbReference type="InterPro" id="IPR051788">
    <property type="entry name" value="MFS_Transporter"/>
</dbReference>
<dbReference type="CDD" id="cd17393">
    <property type="entry name" value="MFS_MosC_like"/>
    <property type="match status" value="1"/>
</dbReference>
<keyword evidence="8" id="KW-1185">Reference proteome</keyword>
<feature type="transmembrane region" description="Helical" evidence="5">
    <location>
        <begin position="172"/>
        <end position="192"/>
    </location>
</feature>
<evidence type="ECO:0000256" key="2">
    <source>
        <dbReference type="ARBA" id="ARBA00022692"/>
    </source>
</evidence>
<feature type="transmembrane region" description="Helical" evidence="5">
    <location>
        <begin position="297"/>
        <end position="319"/>
    </location>
</feature>
<feature type="transmembrane region" description="Helical" evidence="5">
    <location>
        <begin position="145"/>
        <end position="166"/>
    </location>
</feature>
<comment type="subcellular location">
    <subcellularLocation>
        <location evidence="1">Membrane</location>
        <topology evidence="1">Multi-pass membrane protein</topology>
    </subcellularLocation>
</comment>
<keyword evidence="2 5" id="KW-0812">Transmembrane</keyword>
<dbReference type="Proteomes" id="UP001589773">
    <property type="component" value="Unassembled WGS sequence"/>
</dbReference>
<feature type="transmembrane region" description="Helical" evidence="5">
    <location>
        <begin position="20"/>
        <end position="38"/>
    </location>
</feature>
<evidence type="ECO:0000313" key="7">
    <source>
        <dbReference type="EMBL" id="MFC0253821.1"/>
    </source>
</evidence>
<reference evidence="7 8" key="1">
    <citation type="submission" date="2024-09" db="EMBL/GenBank/DDBJ databases">
        <authorList>
            <person name="Sun Q."/>
            <person name="Mori K."/>
        </authorList>
    </citation>
    <scope>NUCLEOTIDE SEQUENCE [LARGE SCALE GENOMIC DNA]</scope>
    <source>
        <strain evidence="7 8">CCM 7792</strain>
    </source>
</reference>
<evidence type="ECO:0000256" key="3">
    <source>
        <dbReference type="ARBA" id="ARBA00022989"/>
    </source>
</evidence>
<evidence type="ECO:0000313" key="8">
    <source>
        <dbReference type="Proteomes" id="UP001589773"/>
    </source>
</evidence>
<feature type="transmembrane region" description="Helical" evidence="5">
    <location>
        <begin position="272"/>
        <end position="291"/>
    </location>
</feature>
<dbReference type="InterPro" id="IPR020846">
    <property type="entry name" value="MFS_dom"/>
</dbReference>
<dbReference type="RefSeq" id="WP_379680995.1">
    <property type="nucleotide sequence ID" value="NZ_JBHLWP010000016.1"/>
</dbReference>
<organism evidence="7 8">
    <name type="scientific">Massilia consociata</name>
    <dbReference type="NCBI Taxonomy" id="760117"/>
    <lineage>
        <taxon>Bacteria</taxon>
        <taxon>Pseudomonadati</taxon>
        <taxon>Pseudomonadota</taxon>
        <taxon>Betaproteobacteria</taxon>
        <taxon>Burkholderiales</taxon>
        <taxon>Oxalobacteraceae</taxon>
        <taxon>Telluria group</taxon>
        <taxon>Massilia</taxon>
    </lineage>
</organism>
<dbReference type="PANTHER" id="PTHR23514:SF13">
    <property type="entry name" value="INNER MEMBRANE PROTEIN YBJJ"/>
    <property type="match status" value="1"/>
</dbReference>
<evidence type="ECO:0000256" key="4">
    <source>
        <dbReference type="ARBA" id="ARBA00023136"/>
    </source>
</evidence>
<name>A0ABV6FK98_9BURK</name>
<evidence type="ECO:0000259" key="6">
    <source>
        <dbReference type="PROSITE" id="PS50850"/>
    </source>
</evidence>
<protein>
    <submittedName>
        <fullName evidence="7">MFS transporter</fullName>
    </submittedName>
</protein>
<keyword evidence="4 5" id="KW-0472">Membrane</keyword>
<feature type="transmembrane region" description="Helical" evidence="5">
    <location>
        <begin position="82"/>
        <end position="100"/>
    </location>
</feature>
<dbReference type="Pfam" id="PF07690">
    <property type="entry name" value="MFS_1"/>
    <property type="match status" value="1"/>
</dbReference>
<accession>A0ABV6FK98</accession>
<dbReference type="InterPro" id="IPR036259">
    <property type="entry name" value="MFS_trans_sf"/>
</dbReference>
<sequence>MTCRPATRTAASLSDARWSISTVFLLNGAGIGLWAAHVPVVQARMGIDTAMLSMVLLTIAAGALLAMPLMGGFTARWGTRRMTIVSGFAFAAMLAVVMGVGDLRLLFAAAFVFGISNGALDVAMNANASEVETARGIPTMSSFHGFFSLGGLLGAGLGGAVIGQGWGQGQGAFVMAIVTAIALAVASPRLMAFASTHAPGSHFALPRGAALSLGLLALLCFAVEGALVDWSALLMQERTGAAPATAALAYSAFSIAMAACRFAGDRMILRFGAMRIMVLGGLAMFAGLATAVLSTHFVLSACGFALIGIGAANVVPLLFGAASRIPGMSAGAGVAAVATLGYGGLLLAPPVLGYIASHASIMVALGALSLSGIVIALSAGVIKRRA</sequence>
<keyword evidence="3 5" id="KW-1133">Transmembrane helix</keyword>
<feature type="domain" description="Major facilitator superfamily (MFS) profile" evidence="6">
    <location>
        <begin position="16"/>
        <end position="384"/>
    </location>
</feature>